<feature type="transmembrane region" description="Helical" evidence="5">
    <location>
        <begin position="66"/>
        <end position="85"/>
    </location>
</feature>
<dbReference type="PANTHER" id="PTHR37955:SF1">
    <property type="entry name" value="DEP DOMAIN-CONTAINING PROTEIN"/>
    <property type="match status" value="1"/>
</dbReference>
<dbReference type="RefSeq" id="WP_203366681.1">
    <property type="nucleotide sequence ID" value="NZ_WSFT01000037.1"/>
</dbReference>
<keyword evidence="3 5" id="KW-1133">Transmembrane helix</keyword>
<organism evidence="6 7">
    <name type="scientific">Anaeromonas frigoriresistens</name>
    <dbReference type="NCBI Taxonomy" id="2683708"/>
    <lineage>
        <taxon>Bacteria</taxon>
        <taxon>Bacillati</taxon>
        <taxon>Bacillota</taxon>
        <taxon>Tissierellia</taxon>
        <taxon>Tissierellales</taxon>
        <taxon>Thermohalobacteraceae</taxon>
        <taxon>Anaeromonas</taxon>
    </lineage>
</organism>
<dbReference type="InterPro" id="IPR038665">
    <property type="entry name" value="Voltage-dep_anion_channel_sf"/>
</dbReference>
<protein>
    <submittedName>
        <fullName evidence="6">TDT family transporter</fullName>
    </submittedName>
</protein>
<sequence>MILIKKLPIPICGLMLGLAALGNLIAPYSQSSRILLGSISGLIFIMLVLKLLLFPKVILEGLQNPVIAGVLATFPMGMMILSTYIKPYVGQFAFAVWIFALILNVSLVVYFTKRFIFNFNIKKVFASYFVLYVGIVVGSVTAPAYGMTKLGQIIFWYGLIVYLPLIPLVLYRVFAVKEIPEPAQPITIIFAAPASLLLAGYMSSFTDKNLGMVIFLIALSLLMTLYGLILMIKMLRLKFYPSYSAFTFPFVISAIAITMADKYLLSIDKGIPFLKYVVNFETIWATTMVVYVLFRYIIFIVKEARAVVKPQTNI</sequence>
<feature type="transmembrane region" description="Helical" evidence="5">
    <location>
        <begin position="153"/>
        <end position="174"/>
    </location>
</feature>
<feature type="transmembrane region" description="Helical" evidence="5">
    <location>
        <begin position="91"/>
        <end position="112"/>
    </location>
</feature>
<feature type="transmembrane region" description="Helical" evidence="5">
    <location>
        <begin position="34"/>
        <end position="54"/>
    </location>
</feature>
<comment type="caution">
    <text evidence="6">The sequence shown here is derived from an EMBL/GenBank/DDBJ whole genome shotgun (WGS) entry which is preliminary data.</text>
</comment>
<evidence type="ECO:0000256" key="2">
    <source>
        <dbReference type="ARBA" id="ARBA00022692"/>
    </source>
</evidence>
<dbReference type="GO" id="GO:0005886">
    <property type="term" value="C:plasma membrane"/>
    <property type="evidence" value="ECO:0007669"/>
    <property type="project" value="TreeGrafter"/>
</dbReference>
<gene>
    <name evidence="6" type="ORF">GOQ27_09785</name>
</gene>
<keyword evidence="7" id="KW-1185">Reference proteome</keyword>
<dbReference type="Pfam" id="PF03595">
    <property type="entry name" value="SLAC1"/>
    <property type="match status" value="1"/>
</dbReference>
<dbReference type="PANTHER" id="PTHR37955">
    <property type="entry name" value="TELLURITE RESISTANCE PROTEIN TEHA"/>
    <property type="match status" value="1"/>
</dbReference>
<dbReference type="AlphaFoldDB" id="A0A942UVE7"/>
<dbReference type="Proteomes" id="UP000724672">
    <property type="component" value="Unassembled WGS sequence"/>
</dbReference>
<comment type="subcellular location">
    <subcellularLocation>
        <location evidence="1">Membrane</location>
        <topology evidence="1">Multi-pass membrane protein</topology>
    </subcellularLocation>
</comment>
<feature type="transmembrane region" description="Helical" evidence="5">
    <location>
        <begin position="186"/>
        <end position="204"/>
    </location>
</feature>
<dbReference type="CDD" id="cd09325">
    <property type="entry name" value="TDT_C4-dicarb_trans"/>
    <property type="match status" value="1"/>
</dbReference>
<name>A0A942UVE7_9FIRM</name>
<dbReference type="EMBL" id="WSFT01000037">
    <property type="protein sequence ID" value="MBS4538755.1"/>
    <property type="molecule type" value="Genomic_DNA"/>
</dbReference>
<feature type="transmembrane region" description="Helical" evidence="5">
    <location>
        <begin position="283"/>
        <end position="301"/>
    </location>
</feature>
<keyword evidence="4 5" id="KW-0472">Membrane</keyword>
<evidence type="ECO:0000256" key="3">
    <source>
        <dbReference type="ARBA" id="ARBA00022989"/>
    </source>
</evidence>
<feature type="transmembrane region" description="Helical" evidence="5">
    <location>
        <begin position="7"/>
        <end position="28"/>
    </location>
</feature>
<evidence type="ECO:0000313" key="7">
    <source>
        <dbReference type="Proteomes" id="UP000724672"/>
    </source>
</evidence>
<feature type="transmembrane region" description="Helical" evidence="5">
    <location>
        <begin position="243"/>
        <end position="263"/>
    </location>
</feature>
<evidence type="ECO:0000313" key="6">
    <source>
        <dbReference type="EMBL" id="MBS4538755.1"/>
    </source>
</evidence>
<evidence type="ECO:0000256" key="5">
    <source>
        <dbReference type="SAM" id="Phobius"/>
    </source>
</evidence>
<dbReference type="InterPro" id="IPR052951">
    <property type="entry name" value="Tellurite_res_ion_channel"/>
</dbReference>
<evidence type="ECO:0000256" key="4">
    <source>
        <dbReference type="ARBA" id="ARBA00023136"/>
    </source>
</evidence>
<dbReference type="Gene3D" id="1.50.10.150">
    <property type="entry name" value="Voltage-dependent anion channel"/>
    <property type="match status" value="1"/>
</dbReference>
<evidence type="ECO:0000256" key="1">
    <source>
        <dbReference type="ARBA" id="ARBA00004141"/>
    </source>
</evidence>
<proteinExistence type="predicted"/>
<dbReference type="GO" id="GO:0046583">
    <property type="term" value="F:monoatomic cation efflux transmembrane transporter activity"/>
    <property type="evidence" value="ECO:0007669"/>
    <property type="project" value="TreeGrafter"/>
</dbReference>
<feature type="transmembrane region" description="Helical" evidence="5">
    <location>
        <begin position="210"/>
        <end position="231"/>
    </location>
</feature>
<keyword evidence="2 5" id="KW-0812">Transmembrane</keyword>
<reference evidence="6" key="1">
    <citation type="submission" date="2019-12" db="EMBL/GenBank/DDBJ databases">
        <title>Clostridiaceae gen. nov. sp. nov., isolated from sediment in Xinjiang, China.</title>
        <authorList>
            <person name="Zhang R."/>
        </authorList>
    </citation>
    <scope>NUCLEOTIDE SEQUENCE</scope>
    <source>
        <strain evidence="6">D2Q-11</strain>
    </source>
</reference>
<feature type="transmembrane region" description="Helical" evidence="5">
    <location>
        <begin position="124"/>
        <end position="147"/>
    </location>
</feature>
<dbReference type="InterPro" id="IPR004695">
    <property type="entry name" value="SLAC1/Mae1/Ssu1/TehA"/>
</dbReference>
<accession>A0A942UVE7</accession>